<dbReference type="InterPro" id="IPR016364">
    <property type="entry name" value="Surface_antigen_Rickettsia"/>
</dbReference>
<proteinExistence type="predicted"/>
<evidence type="ECO:0000259" key="2">
    <source>
        <dbReference type="Pfam" id="PF16998"/>
    </source>
</evidence>
<dbReference type="RefSeq" id="WP_173082875.1">
    <property type="nucleotide sequence ID" value="NZ_BLTE01000005.1"/>
</dbReference>
<dbReference type="PIRSF" id="PIRSF002721">
    <property type="entry name" value="Surface_antigen_Rickettsia"/>
    <property type="match status" value="1"/>
</dbReference>
<feature type="chain" id="PRO_5028872400" description="Surface antigen domain-containing protein" evidence="1">
    <location>
        <begin position="21"/>
        <end position="155"/>
    </location>
</feature>
<reference evidence="3 4" key="1">
    <citation type="submission" date="2020-04" db="EMBL/GenBank/DDBJ databases">
        <authorList>
            <consortium name="Desulfovibrio sp. FSS-1 genome sequencing consortium"/>
            <person name="Shimoshige H."/>
            <person name="Kobayashi H."/>
            <person name="Maekawa T."/>
        </authorList>
    </citation>
    <scope>NUCLEOTIDE SEQUENCE [LARGE SCALE GENOMIC DNA]</scope>
    <source>
        <strain evidence="3 4">SIID29052-01</strain>
    </source>
</reference>
<dbReference type="PROSITE" id="PS51257">
    <property type="entry name" value="PROKAR_LIPOPROTEIN"/>
    <property type="match status" value="1"/>
</dbReference>
<reference evidence="3 4" key="2">
    <citation type="submission" date="2020-05" db="EMBL/GenBank/DDBJ databases">
        <title>Draft genome sequence of Desulfovibrio sp. strainFSS-1.</title>
        <authorList>
            <person name="Shimoshige H."/>
            <person name="Kobayashi H."/>
            <person name="Maekawa T."/>
        </authorList>
    </citation>
    <scope>NUCLEOTIDE SEQUENCE [LARGE SCALE GENOMIC DNA]</scope>
    <source>
        <strain evidence="3 4">SIID29052-01</strain>
    </source>
</reference>
<sequence length="155" mass="16471">MTYRAIALTLLTVLALSACADDQTIRKRDVGIVAGAAGGAIAGGAIGGNDPAGRVMGTLAGAIIGGAVGGYLGSVWDDYDRRQAASALENNRDYRATTWRNPNTGRESTMQPVRTYYDQGAPCREYTQTVIIDGRKETVRGTACRQADGTWRINN</sequence>
<feature type="domain" description="Surface antigen" evidence="2">
    <location>
        <begin position="82"/>
        <end position="154"/>
    </location>
</feature>
<evidence type="ECO:0000313" key="4">
    <source>
        <dbReference type="Proteomes" id="UP000494245"/>
    </source>
</evidence>
<dbReference type="AlphaFoldDB" id="A0A6V8LU56"/>
<keyword evidence="4" id="KW-1185">Reference proteome</keyword>
<gene>
    <name evidence="3" type="ORF">NNJEOMEG_01473</name>
</gene>
<dbReference type="InterPro" id="IPR032635">
    <property type="entry name" value="Anti_2"/>
</dbReference>
<name>A0A6V8LU56_9BACT</name>
<protein>
    <recommendedName>
        <fullName evidence="2">Surface antigen domain-containing protein</fullName>
    </recommendedName>
</protein>
<evidence type="ECO:0000256" key="1">
    <source>
        <dbReference type="SAM" id="SignalP"/>
    </source>
</evidence>
<dbReference type="Pfam" id="PF16998">
    <property type="entry name" value="17kDa_Anti_2"/>
    <property type="match status" value="1"/>
</dbReference>
<keyword evidence="1" id="KW-0732">Signal</keyword>
<accession>A0A6V8LU56</accession>
<dbReference type="Proteomes" id="UP000494245">
    <property type="component" value="Unassembled WGS sequence"/>
</dbReference>
<organism evidence="3 4">
    <name type="scientific">Fundidesulfovibrio magnetotacticus</name>
    <dbReference type="NCBI Taxonomy" id="2730080"/>
    <lineage>
        <taxon>Bacteria</taxon>
        <taxon>Pseudomonadati</taxon>
        <taxon>Thermodesulfobacteriota</taxon>
        <taxon>Desulfovibrionia</taxon>
        <taxon>Desulfovibrionales</taxon>
        <taxon>Desulfovibrionaceae</taxon>
        <taxon>Fundidesulfovibrio</taxon>
    </lineage>
</organism>
<comment type="caution">
    <text evidence="3">The sequence shown here is derived from an EMBL/GenBank/DDBJ whole genome shotgun (WGS) entry which is preliminary data.</text>
</comment>
<dbReference type="EMBL" id="BLTE01000005">
    <property type="protein sequence ID" value="GFK93639.1"/>
    <property type="molecule type" value="Genomic_DNA"/>
</dbReference>
<evidence type="ECO:0000313" key="3">
    <source>
        <dbReference type="EMBL" id="GFK93639.1"/>
    </source>
</evidence>
<feature type="signal peptide" evidence="1">
    <location>
        <begin position="1"/>
        <end position="20"/>
    </location>
</feature>